<dbReference type="KEGG" id="vg:15042082"/>
<sequence length="128" mass="13228">MNLQPRRDTIIGGNVEFLRNTVGLEYKTAGLTLDASAFPAGQVVKAGTAVYIGDNGLGLPWAAEDADGNGGTPATAKGAGLTSHDVRVYEGQNPIVGVVAAGHPLESRCTGVTDTFKEATKGRLVFDI</sequence>
<dbReference type="EMBL" id="AB711120">
    <property type="protein sequence ID" value="BAM99141.1"/>
    <property type="molecule type" value="Genomic_DNA"/>
</dbReference>
<dbReference type="RefSeq" id="YP_007678087.1">
    <property type="nucleotide sequence ID" value="NC_020883.1"/>
</dbReference>
<evidence type="ECO:0000313" key="1">
    <source>
        <dbReference type="EMBL" id="BAM99141.1"/>
    </source>
</evidence>
<accession>M4ZRN2</accession>
<organism evidence="1 2">
    <name type="scientific">Bacillus phage PM1</name>
    <dbReference type="NCBI Taxonomy" id="547228"/>
    <lineage>
        <taxon>Viruses</taxon>
        <taxon>Duplodnaviria</taxon>
        <taxon>Heunggongvirae</taxon>
        <taxon>Uroviricota</taxon>
        <taxon>Caudoviricetes</taxon>
        <taxon>Pemunavirus</taxon>
        <taxon>Pemunavirus PM1</taxon>
    </lineage>
</organism>
<evidence type="ECO:0000313" key="2">
    <source>
        <dbReference type="Proteomes" id="UP000011861"/>
    </source>
</evidence>
<protein>
    <submittedName>
        <fullName evidence="1">Uncharacterized protein</fullName>
    </submittedName>
</protein>
<dbReference type="Proteomes" id="UP000011861">
    <property type="component" value="Segment"/>
</dbReference>
<name>M4ZRN2_9CAUD</name>
<reference evidence="1 2" key="1">
    <citation type="journal article" date="2013" name="Virus Genes">
        <title>Complete nucleotide sequence of Bacillus subtilis (natto) bacteriophage PM1, a phage associated with disruption of food production.</title>
        <authorList>
            <person name="Umene K."/>
            <person name="Shiraishi A."/>
        </authorList>
    </citation>
    <scope>NUCLEOTIDE SEQUENCE [LARGE SCALE GENOMIC DNA]</scope>
    <source>
        <strain evidence="1">PM1</strain>
    </source>
</reference>
<dbReference type="GeneID" id="15042082"/>
<proteinExistence type="predicted"/>
<keyword evidence="2" id="KW-1185">Reference proteome</keyword>